<dbReference type="InterPro" id="IPR011330">
    <property type="entry name" value="Glyco_hydro/deAcase_b/a-brl"/>
</dbReference>
<protein>
    <submittedName>
        <fullName evidence="4">Chitin deacetylase</fullName>
    </submittedName>
</protein>
<dbReference type="GO" id="GO:0005975">
    <property type="term" value="P:carbohydrate metabolic process"/>
    <property type="evidence" value="ECO:0007669"/>
    <property type="project" value="InterPro"/>
</dbReference>
<sequence length="494" mass="53333">MLITGALILTVGTASAYAAAYVPQVSPTFPNLAVPTDVVTSYNYGPYDTSSTLSTKKLSGFPPIGQTPSTSSAEVKAAYKSIDWKKVPKAPIRKLKSDGDWDFSNNKGDPYCWWSDTLCKKPKVSYLPEDIYNCPTKGDWGLTYDDGPFIKVTGRYASLENPYAEPRLYNFLAKTNQKATLFYIGSNVVQYPAAAKRALENGHQLCVHTWSHQPMTTLSNEEVVSELYWGLKAIKAATGVTPKCWRPPQGDVDDRVRSIAYQLGMRTVLWDLDTNDWDIPNGGNGGNTPAKTVDKSFQTWINNYKGGKDKSGHVVLEHELNSATVNMTMTWLPKIQEVFNVVPALACNGITQPYWEKNFVYPTKNIRNGSSTKTQTGAAPTGAAPTGAAPTGTPVATCIPGSSGKSNGDGYNGYCCKTSDDCLDTCVKGKCDGPANTKLPKTTKKATATKKTSPTSASCIAGAAGKKQGNGKTGYCCKTSDDCLETCRHGKCDL</sequence>
<evidence type="ECO:0000256" key="1">
    <source>
        <dbReference type="SAM" id="MobiDB-lite"/>
    </source>
</evidence>
<keyword evidence="5" id="KW-1185">Reference proteome</keyword>
<dbReference type="GO" id="GO:0009272">
    <property type="term" value="P:fungal-type cell wall biogenesis"/>
    <property type="evidence" value="ECO:0007669"/>
    <property type="project" value="UniProtKB-ARBA"/>
</dbReference>
<name>A0A1C7NJ67_9FUNG</name>
<dbReference type="OrthoDB" id="407355at2759"/>
<dbReference type="EMBL" id="LUGH01000109">
    <property type="protein sequence ID" value="OBZ89177.1"/>
    <property type="molecule type" value="Genomic_DNA"/>
</dbReference>
<comment type="caution">
    <text evidence="4">The sequence shown here is derived from an EMBL/GenBank/DDBJ whole genome shotgun (WGS) entry which is preliminary data.</text>
</comment>
<feature type="compositionally biased region" description="Low complexity" evidence="1">
    <location>
        <begin position="374"/>
        <end position="390"/>
    </location>
</feature>
<feature type="chain" id="PRO_5008889727" evidence="2">
    <location>
        <begin position="19"/>
        <end position="494"/>
    </location>
</feature>
<dbReference type="Gene3D" id="3.20.20.370">
    <property type="entry name" value="Glycoside hydrolase/deacetylase"/>
    <property type="match status" value="1"/>
</dbReference>
<dbReference type="PANTHER" id="PTHR10587">
    <property type="entry name" value="GLYCOSYL TRANSFERASE-RELATED"/>
    <property type="match status" value="1"/>
</dbReference>
<dbReference type="Proteomes" id="UP000093000">
    <property type="component" value="Unassembled WGS sequence"/>
</dbReference>
<dbReference type="GO" id="GO:0004099">
    <property type="term" value="F:chitin deacetylase activity"/>
    <property type="evidence" value="ECO:0007669"/>
    <property type="project" value="UniProtKB-ARBA"/>
</dbReference>
<dbReference type="SUPFAM" id="SSF88713">
    <property type="entry name" value="Glycoside hydrolase/deacetylase"/>
    <property type="match status" value="1"/>
</dbReference>
<dbReference type="InParanoid" id="A0A1C7NJ67"/>
<organism evidence="4 5">
    <name type="scientific">Choanephora cucurbitarum</name>
    <dbReference type="NCBI Taxonomy" id="101091"/>
    <lineage>
        <taxon>Eukaryota</taxon>
        <taxon>Fungi</taxon>
        <taxon>Fungi incertae sedis</taxon>
        <taxon>Mucoromycota</taxon>
        <taxon>Mucoromycotina</taxon>
        <taxon>Mucoromycetes</taxon>
        <taxon>Mucorales</taxon>
        <taxon>Mucorineae</taxon>
        <taxon>Choanephoraceae</taxon>
        <taxon>Choanephoroideae</taxon>
        <taxon>Choanephora</taxon>
    </lineage>
</organism>
<dbReference type="InterPro" id="IPR002509">
    <property type="entry name" value="NODB_dom"/>
</dbReference>
<feature type="signal peptide" evidence="2">
    <location>
        <begin position="1"/>
        <end position="18"/>
    </location>
</feature>
<keyword evidence="2" id="KW-0732">Signal</keyword>
<dbReference type="CDD" id="cd10952">
    <property type="entry name" value="CE4_MrCDA_like"/>
    <property type="match status" value="1"/>
</dbReference>
<accession>A0A1C7NJ67</accession>
<dbReference type="AlphaFoldDB" id="A0A1C7NJ67"/>
<reference evidence="4 5" key="1">
    <citation type="submission" date="2016-03" db="EMBL/GenBank/DDBJ databases">
        <title>Choanephora cucurbitarum.</title>
        <authorList>
            <person name="Min B."/>
            <person name="Park H."/>
            <person name="Park J.-H."/>
            <person name="Shin H.-D."/>
            <person name="Choi I.-G."/>
        </authorList>
    </citation>
    <scope>NUCLEOTIDE SEQUENCE [LARGE SCALE GENOMIC DNA]</scope>
    <source>
        <strain evidence="4 5">KUS-F28377</strain>
    </source>
</reference>
<dbReference type="PROSITE" id="PS51677">
    <property type="entry name" value="NODB"/>
    <property type="match status" value="1"/>
</dbReference>
<gene>
    <name evidence="4" type="primary">CDA_16</name>
    <name evidence="4" type="ORF">A0J61_02771</name>
</gene>
<dbReference type="PANTHER" id="PTHR10587:SF98">
    <property type="entry name" value="CHITIN DEACETYLASE"/>
    <property type="match status" value="1"/>
</dbReference>
<feature type="region of interest" description="Disordered" evidence="1">
    <location>
        <begin position="367"/>
        <end position="390"/>
    </location>
</feature>
<proteinExistence type="predicted"/>
<dbReference type="InterPro" id="IPR050248">
    <property type="entry name" value="Polysacc_deacetylase_ArnD"/>
</dbReference>
<evidence type="ECO:0000313" key="5">
    <source>
        <dbReference type="Proteomes" id="UP000093000"/>
    </source>
</evidence>
<evidence type="ECO:0000313" key="4">
    <source>
        <dbReference type="EMBL" id="OBZ89177.1"/>
    </source>
</evidence>
<dbReference type="GO" id="GO:0016020">
    <property type="term" value="C:membrane"/>
    <property type="evidence" value="ECO:0007669"/>
    <property type="project" value="TreeGrafter"/>
</dbReference>
<evidence type="ECO:0000259" key="3">
    <source>
        <dbReference type="PROSITE" id="PS51677"/>
    </source>
</evidence>
<feature type="domain" description="NodB homology" evidence="3">
    <location>
        <begin position="138"/>
        <end position="344"/>
    </location>
</feature>
<evidence type="ECO:0000256" key="2">
    <source>
        <dbReference type="SAM" id="SignalP"/>
    </source>
</evidence>
<dbReference type="Pfam" id="PF01522">
    <property type="entry name" value="Polysacc_deac_1"/>
    <property type="match status" value="1"/>
</dbReference>